<dbReference type="InterPro" id="IPR036388">
    <property type="entry name" value="WH-like_DNA-bd_sf"/>
</dbReference>
<dbReference type="InterPro" id="IPR009057">
    <property type="entry name" value="Homeodomain-like_sf"/>
</dbReference>
<dbReference type="EMBL" id="CP139960">
    <property type="protein sequence ID" value="WQD38831.1"/>
    <property type="molecule type" value="Genomic_DNA"/>
</dbReference>
<evidence type="ECO:0000313" key="5">
    <source>
        <dbReference type="EMBL" id="WQD39116.1"/>
    </source>
</evidence>
<evidence type="ECO:0000313" key="9">
    <source>
        <dbReference type="Proteomes" id="UP001325680"/>
    </source>
</evidence>
<protein>
    <submittedName>
        <fullName evidence="5">Transposase</fullName>
    </submittedName>
</protein>
<dbReference type="Gene3D" id="1.10.10.10">
    <property type="entry name" value="Winged helix-like DNA-binding domain superfamily/Winged helix DNA-binding domain"/>
    <property type="match status" value="1"/>
</dbReference>
<dbReference type="Proteomes" id="UP001325680">
    <property type="component" value="Chromosome"/>
</dbReference>
<proteinExistence type="predicted"/>
<dbReference type="EMBL" id="CP139960">
    <property type="protein sequence ID" value="WQD39221.1"/>
    <property type="molecule type" value="Genomic_DNA"/>
</dbReference>
<name>A0ABZ0WAL3_9BACT</name>
<organism evidence="5 9">
    <name type="scientific">Niabella yanshanensis</name>
    <dbReference type="NCBI Taxonomy" id="577386"/>
    <lineage>
        <taxon>Bacteria</taxon>
        <taxon>Pseudomonadati</taxon>
        <taxon>Bacteroidota</taxon>
        <taxon>Chitinophagia</taxon>
        <taxon>Chitinophagales</taxon>
        <taxon>Chitinophagaceae</taxon>
        <taxon>Niabella</taxon>
    </lineage>
</organism>
<evidence type="ECO:0000313" key="8">
    <source>
        <dbReference type="EMBL" id="WQD40555.1"/>
    </source>
</evidence>
<dbReference type="EMBL" id="CP139960">
    <property type="protein sequence ID" value="WQD39116.1"/>
    <property type="molecule type" value="Genomic_DNA"/>
</dbReference>
<sequence length="130" mass="15029">MTKISIREQVRYSISFKQKVVREVEKGLSVESVRRRYNIGGGSTIQNWIRQFGKHHLLSKVLRVETLEEKDRLKELEAEVKKLKLALADSMLEKQALETLIDIVDEHYDTDVKKNFAQQSSACVGRKGKK</sequence>
<evidence type="ECO:0000313" key="3">
    <source>
        <dbReference type="EMBL" id="WQD38831.1"/>
    </source>
</evidence>
<dbReference type="EMBL" id="CP139960">
    <property type="protein sequence ID" value="WQD38839.1"/>
    <property type="molecule type" value="Genomic_DNA"/>
</dbReference>
<evidence type="ECO:0000256" key="1">
    <source>
        <dbReference type="SAM" id="Coils"/>
    </source>
</evidence>
<dbReference type="EMBL" id="CP139960">
    <property type="protein sequence ID" value="WQD37457.1"/>
    <property type="molecule type" value="Genomic_DNA"/>
</dbReference>
<feature type="coiled-coil region" evidence="1">
    <location>
        <begin position="59"/>
        <end position="93"/>
    </location>
</feature>
<keyword evidence="9" id="KW-1185">Reference proteome</keyword>
<dbReference type="SUPFAM" id="SSF46689">
    <property type="entry name" value="Homeodomain-like"/>
    <property type="match status" value="1"/>
</dbReference>
<dbReference type="RefSeq" id="WP_114793349.1">
    <property type="nucleotide sequence ID" value="NZ_CP139960.1"/>
</dbReference>
<evidence type="ECO:0000313" key="7">
    <source>
        <dbReference type="EMBL" id="WQD40287.1"/>
    </source>
</evidence>
<dbReference type="EMBL" id="CP139960">
    <property type="protein sequence ID" value="WQD40287.1"/>
    <property type="molecule type" value="Genomic_DNA"/>
</dbReference>
<evidence type="ECO:0000313" key="6">
    <source>
        <dbReference type="EMBL" id="WQD39221.1"/>
    </source>
</evidence>
<dbReference type="EMBL" id="CP139960">
    <property type="protein sequence ID" value="WQD40555.1"/>
    <property type="molecule type" value="Genomic_DNA"/>
</dbReference>
<accession>A0ABZ0WAL3</accession>
<gene>
    <name evidence="3" type="ORF">U0035_01565</name>
    <name evidence="4" type="ORF">U0035_01605</name>
    <name evidence="5" type="ORF">U0035_03010</name>
    <name evidence="6" type="ORF">U0035_03535</name>
    <name evidence="7" type="ORF">U0035_09035</name>
    <name evidence="8" type="ORF">U0035_10385</name>
    <name evidence="2" type="ORF">U0035_17445</name>
</gene>
<evidence type="ECO:0000313" key="4">
    <source>
        <dbReference type="EMBL" id="WQD38839.1"/>
    </source>
</evidence>
<evidence type="ECO:0000313" key="2">
    <source>
        <dbReference type="EMBL" id="WQD37457.1"/>
    </source>
</evidence>
<reference evidence="5 9" key="1">
    <citation type="submission" date="2023-12" db="EMBL/GenBank/DDBJ databases">
        <title>Genome sequencing and assembly of bacterial species from a model synthetic community.</title>
        <authorList>
            <person name="Hogle S.L."/>
        </authorList>
    </citation>
    <scope>NUCLEOTIDE SEQUENCE [LARGE SCALE GENOMIC DNA]</scope>
    <source>
        <strain evidence="5 9">HAMBI_3031</strain>
    </source>
</reference>
<dbReference type="InterPro" id="IPR002514">
    <property type="entry name" value="Transposase_8"/>
</dbReference>
<keyword evidence="1" id="KW-0175">Coiled coil</keyword>
<dbReference type="Pfam" id="PF01527">
    <property type="entry name" value="HTH_Tnp_1"/>
    <property type="match status" value="1"/>
</dbReference>